<keyword evidence="4 8" id="KW-0812">Transmembrane</keyword>
<feature type="transmembrane region" description="Helical" evidence="8">
    <location>
        <begin position="290"/>
        <end position="308"/>
    </location>
</feature>
<feature type="transmembrane region" description="Helical" evidence="8">
    <location>
        <begin position="171"/>
        <end position="191"/>
    </location>
</feature>
<dbReference type="InterPro" id="IPR050171">
    <property type="entry name" value="MFS_Transporters"/>
</dbReference>
<keyword evidence="6 8" id="KW-0472">Membrane</keyword>
<feature type="region of interest" description="Disordered" evidence="7">
    <location>
        <begin position="545"/>
        <end position="565"/>
    </location>
</feature>
<proteinExistence type="predicted"/>
<feature type="region of interest" description="Disordered" evidence="7">
    <location>
        <begin position="437"/>
        <end position="466"/>
    </location>
</feature>
<feature type="transmembrane region" description="Helical" evidence="8">
    <location>
        <begin position="227"/>
        <end position="248"/>
    </location>
</feature>
<evidence type="ECO:0000256" key="7">
    <source>
        <dbReference type="SAM" id="MobiDB-lite"/>
    </source>
</evidence>
<accession>A0ABY8QYZ0</accession>
<feature type="transmembrane region" description="Helical" evidence="8">
    <location>
        <begin position="260"/>
        <end position="278"/>
    </location>
</feature>
<dbReference type="EMBL" id="CP090958">
    <property type="protein sequence ID" value="WGW13479.1"/>
    <property type="molecule type" value="Genomic_DNA"/>
</dbReference>
<dbReference type="Proteomes" id="UP001209083">
    <property type="component" value="Chromosome"/>
</dbReference>
<evidence type="ECO:0000256" key="5">
    <source>
        <dbReference type="ARBA" id="ARBA00022989"/>
    </source>
</evidence>
<evidence type="ECO:0000256" key="2">
    <source>
        <dbReference type="ARBA" id="ARBA00022448"/>
    </source>
</evidence>
<dbReference type="Pfam" id="PF07690">
    <property type="entry name" value="MFS_1"/>
    <property type="match status" value="1"/>
</dbReference>
<evidence type="ECO:0000313" key="9">
    <source>
        <dbReference type="EMBL" id="WGW13479.1"/>
    </source>
</evidence>
<sequence>MTEQKKPLAGQIDPDRALAERRAAPHNVAAALTQGPMEVLDFMLPLFAGGMLGASPAQVGLLAGTETLVSLLARPIAGHAADRGNRLRLAGFGAALYGLSLLGYALTPSVLPAYLAAVLGGIGGAVFWVSLRSALAERSASDHAVFARLLESEGSGSWIAFVVAIPVAGALGYQAVFALGAVSCFAAAIALGRASGRERAATLADLTGNGPPAVISASGLTQKLRPILLLVAGVAFAESAVGLLLLFLLQREHQLQLGEIAMVFLPGFIVFTTAPGMMHRLVRRYGRRGMLIVAYVCSAVFAAALSLAPDPIVLAALWVLSAACWAVTIPVQQGVIAELSADMPGRGFGRYESAELLGATAGLVLAGVSYPLPGGWLLACLSCAAVLVAAAVAAPFALRSRMVANLPGAEPSTAEAPTVQAAETSLGHAAETPSVHVAETLSGPKTEPGTEGPSATSSRDSTPKLKNRGKSYMRNWLIHTAIFVIAQIVFASTAVSWPWEVLQGNLPPTSILSSSGENPGIWPHTSRIWTIVWIVDTIWTLASGGRRSGRGAGEGGSSPRGAGRG</sequence>
<evidence type="ECO:0000256" key="4">
    <source>
        <dbReference type="ARBA" id="ARBA00022692"/>
    </source>
</evidence>
<evidence type="ECO:0000256" key="3">
    <source>
        <dbReference type="ARBA" id="ARBA00022475"/>
    </source>
</evidence>
<reference evidence="9 10" key="1">
    <citation type="submission" date="2023-05" db="EMBL/GenBank/DDBJ databases">
        <title>Lithophilousrod everest ZFBP1038 complete genpme.</title>
        <authorList>
            <person name="Tian M."/>
        </authorList>
    </citation>
    <scope>NUCLEOTIDE SEQUENCE [LARGE SCALE GENOMIC DNA]</scope>
    <source>
        <strain evidence="9 10">ZFBP1038</strain>
    </source>
</reference>
<evidence type="ECO:0000256" key="1">
    <source>
        <dbReference type="ARBA" id="ARBA00004651"/>
    </source>
</evidence>
<dbReference type="PANTHER" id="PTHR23517">
    <property type="entry name" value="RESISTANCE PROTEIN MDTM, PUTATIVE-RELATED-RELATED"/>
    <property type="match status" value="1"/>
</dbReference>
<organism evidence="9 10">
    <name type="scientific">Saxibacter everestensis</name>
    <dbReference type="NCBI Taxonomy" id="2909229"/>
    <lineage>
        <taxon>Bacteria</taxon>
        <taxon>Bacillati</taxon>
        <taxon>Actinomycetota</taxon>
        <taxon>Actinomycetes</taxon>
        <taxon>Micrococcales</taxon>
        <taxon>Brevibacteriaceae</taxon>
        <taxon>Saxibacter</taxon>
    </lineage>
</organism>
<feature type="transmembrane region" description="Helical" evidence="8">
    <location>
        <begin position="376"/>
        <end position="398"/>
    </location>
</feature>
<protein>
    <submittedName>
        <fullName evidence="9">MFS transporter</fullName>
    </submittedName>
</protein>
<keyword evidence="5 8" id="KW-1133">Transmembrane helix</keyword>
<dbReference type="RefSeq" id="WP_349640301.1">
    <property type="nucleotide sequence ID" value="NZ_CP090958.1"/>
</dbReference>
<name>A0ABY8QYZ0_9MICO</name>
<dbReference type="SUPFAM" id="SSF103473">
    <property type="entry name" value="MFS general substrate transporter"/>
    <property type="match status" value="1"/>
</dbReference>
<comment type="subcellular location">
    <subcellularLocation>
        <location evidence="1">Cell membrane</location>
        <topology evidence="1">Multi-pass membrane protein</topology>
    </subcellularLocation>
</comment>
<keyword evidence="2" id="KW-0813">Transport</keyword>
<evidence type="ECO:0000313" key="10">
    <source>
        <dbReference type="Proteomes" id="UP001209083"/>
    </source>
</evidence>
<keyword evidence="10" id="KW-1185">Reference proteome</keyword>
<dbReference type="InterPro" id="IPR011701">
    <property type="entry name" value="MFS"/>
</dbReference>
<feature type="transmembrane region" description="Helical" evidence="8">
    <location>
        <begin position="143"/>
        <end position="165"/>
    </location>
</feature>
<evidence type="ECO:0000256" key="6">
    <source>
        <dbReference type="ARBA" id="ARBA00023136"/>
    </source>
</evidence>
<keyword evidence="3" id="KW-1003">Cell membrane</keyword>
<gene>
    <name evidence="9" type="ORF">LWF01_06905</name>
</gene>
<feature type="compositionally biased region" description="Gly residues" evidence="7">
    <location>
        <begin position="550"/>
        <end position="565"/>
    </location>
</feature>
<feature type="transmembrane region" description="Helical" evidence="8">
    <location>
        <begin position="113"/>
        <end position="131"/>
    </location>
</feature>
<evidence type="ECO:0000256" key="8">
    <source>
        <dbReference type="SAM" id="Phobius"/>
    </source>
</evidence>
<feature type="transmembrane region" description="Helical" evidence="8">
    <location>
        <begin position="476"/>
        <end position="499"/>
    </location>
</feature>
<feature type="transmembrane region" description="Helical" evidence="8">
    <location>
        <begin position="89"/>
        <end position="107"/>
    </location>
</feature>
<dbReference type="Gene3D" id="1.20.1250.20">
    <property type="entry name" value="MFS general substrate transporter like domains"/>
    <property type="match status" value="2"/>
</dbReference>
<dbReference type="InterPro" id="IPR036259">
    <property type="entry name" value="MFS_trans_sf"/>
</dbReference>